<dbReference type="GO" id="GO:0005634">
    <property type="term" value="C:nucleus"/>
    <property type="evidence" value="ECO:0007669"/>
    <property type="project" value="UniProtKB-SubCell"/>
</dbReference>
<comment type="caution">
    <text evidence="7">The sequence shown here is derived from an EMBL/GenBank/DDBJ whole genome shotgun (WGS) entry which is preliminary data.</text>
</comment>
<proteinExistence type="predicted"/>
<dbReference type="AlphaFoldDB" id="A0ABD2Z4S6"/>
<dbReference type="EMBL" id="JBJUIK010000011">
    <property type="protein sequence ID" value="KAL3514484.1"/>
    <property type="molecule type" value="Genomic_DNA"/>
</dbReference>
<dbReference type="Gene3D" id="4.10.280.10">
    <property type="entry name" value="Helix-loop-helix DNA-binding domain"/>
    <property type="match status" value="1"/>
</dbReference>
<feature type="domain" description="BHLH" evidence="6">
    <location>
        <begin position="154"/>
        <end position="203"/>
    </location>
</feature>
<keyword evidence="2" id="KW-0805">Transcription regulation</keyword>
<evidence type="ECO:0000259" key="6">
    <source>
        <dbReference type="PROSITE" id="PS50888"/>
    </source>
</evidence>
<dbReference type="InterPro" id="IPR036638">
    <property type="entry name" value="HLH_DNA-bd_sf"/>
</dbReference>
<comment type="subcellular location">
    <subcellularLocation>
        <location evidence="1">Nucleus</location>
    </subcellularLocation>
</comment>
<sequence length="262" mass="29181">MDIDFNKSATSEEQMDMMLMMQMDKLSHELSGGFTDIHEFPMMDFITNNINSSGGILPQDVDHNSSHAAFLNLPATVSFTGSPQLPHHQEDPSGIIPFLSNSDNSGNEMATESHKRNINSVAAMREMIFRIAAMQPIHIDPESVKPPKRRNVKISKDPQSVAARHRRERISERIRILQRLVPGGTKMDTASMLDEAIHYVKFLKNQVQSLEKAAANRPTATGGIIGFPVPMSSGTYLPQMAMKGYHHHHSQAAQNVQHFTDA</sequence>
<dbReference type="PANTHER" id="PTHR45914">
    <property type="entry name" value="TRANSCRIPTION FACTOR HEC3-RELATED"/>
    <property type="match status" value="1"/>
</dbReference>
<dbReference type="InterPro" id="IPR011598">
    <property type="entry name" value="bHLH_dom"/>
</dbReference>
<gene>
    <name evidence="7" type="ORF">ACH5RR_027201</name>
</gene>
<keyword evidence="5" id="KW-0539">Nucleus</keyword>
<dbReference type="Proteomes" id="UP001630127">
    <property type="component" value="Unassembled WGS sequence"/>
</dbReference>
<evidence type="ECO:0000256" key="5">
    <source>
        <dbReference type="ARBA" id="ARBA00023242"/>
    </source>
</evidence>
<dbReference type="Pfam" id="PF00010">
    <property type="entry name" value="HLH"/>
    <property type="match status" value="1"/>
</dbReference>
<dbReference type="GO" id="GO:0003677">
    <property type="term" value="F:DNA binding"/>
    <property type="evidence" value="ECO:0007669"/>
    <property type="project" value="UniProtKB-KW"/>
</dbReference>
<evidence type="ECO:0000313" key="7">
    <source>
        <dbReference type="EMBL" id="KAL3514484.1"/>
    </source>
</evidence>
<evidence type="ECO:0000256" key="4">
    <source>
        <dbReference type="ARBA" id="ARBA00023163"/>
    </source>
</evidence>
<accession>A0ABD2Z4S6</accession>
<keyword evidence="3" id="KW-0238">DNA-binding</keyword>
<reference evidence="7 8" key="1">
    <citation type="submission" date="2024-11" db="EMBL/GenBank/DDBJ databases">
        <title>A near-complete genome assembly of Cinchona calisaya.</title>
        <authorList>
            <person name="Lian D.C."/>
            <person name="Zhao X.W."/>
            <person name="Wei L."/>
        </authorList>
    </citation>
    <scope>NUCLEOTIDE SEQUENCE [LARGE SCALE GENOMIC DNA]</scope>
    <source>
        <tissue evidence="7">Nenye</tissue>
    </source>
</reference>
<dbReference type="CDD" id="cd11454">
    <property type="entry name" value="bHLH_AtIND_like"/>
    <property type="match status" value="1"/>
</dbReference>
<evidence type="ECO:0000256" key="1">
    <source>
        <dbReference type="ARBA" id="ARBA00004123"/>
    </source>
</evidence>
<protein>
    <recommendedName>
        <fullName evidence="6">BHLH domain-containing protein</fullName>
    </recommendedName>
</protein>
<evidence type="ECO:0000256" key="2">
    <source>
        <dbReference type="ARBA" id="ARBA00023015"/>
    </source>
</evidence>
<dbReference type="InterPro" id="IPR045843">
    <property type="entry name" value="IND-like"/>
</dbReference>
<organism evidence="7 8">
    <name type="scientific">Cinchona calisaya</name>
    <dbReference type="NCBI Taxonomy" id="153742"/>
    <lineage>
        <taxon>Eukaryota</taxon>
        <taxon>Viridiplantae</taxon>
        <taxon>Streptophyta</taxon>
        <taxon>Embryophyta</taxon>
        <taxon>Tracheophyta</taxon>
        <taxon>Spermatophyta</taxon>
        <taxon>Magnoliopsida</taxon>
        <taxon>eudicotyledons</taxon>
        <taxon>Gunneridae</taxon>
        <taxon>Pentapetalae</taxon>
        <taxon>asterids</taxon>
        <taxon>lamiids</taxon>
        <taxon>Gentianales</taxon>
        <taxon>Rubiaceae</taxon>
        <taxon>Cinchonoideae</taxon>
        <taxon>Cinchoneae</taxon>
        <taxon>Cinchona</taxon>
    </lineage>
</organism>
<evidence type="ECO:0000256" key="3">
    <source>
        <dbReference type="ARBA" id="ARBA00023125"/>
    </source>
</evidence>
<dbReference type="PANTHER" id="PTHR45914:SF54">
    <property type="entry name" value="OS08G0471401 PROTEIN"/>
    <property type="match status" value="1"/>
</dbReference>
<dbReference type="SUPFAM" id="SSF47459">
    <property type="entry name" value="HLH, helix-loop-helix DNA-binding domain"/>
    <property type="match status" value="1"/>
</dbReference>
<dbReference type="FunFam" id="4.10.280.10:FF:000053">
    <property type="entry name" value="BHLH transcription factor"/>
    <property type="match status" value="1"/>
</dbReference>
<keyword evidence="4" id="KW-0804">Transcription</keyword>
<dbReference type="PROSITE" id="PS50888">
    <property type="entry name" value="BHLH"/>
    <property type="match status" value="1"/>
</dbReference>
<keyword evidence="8" id="KW-1185">Reference proteome</keyword>
<name>A0ABD2Z4S6_9GENT</name>
<dbReference type="SMART" id="SM00353">
    <property type="entry name" value="HLH"/>
    <property type="match status" value="1"/>
</dbReference>
<evidence type="ECO:0000313" key="8">
    <source>
        <dbReference type="Proteomes" id="UP001630127"/>
    </source>
</evidence>